<evidence type="ECO:0000256" key="4">
    <source>
        <dbReference type="ARBA" id="ARBA00023194"/>
    </source>
</evidence>
<comment type="caution">
    <text evidence="8">The sequence shown here is derived from an EMBL/GenBank/DDBJ whole genome shotgun (WGS) entry which is preliminary data.</text>
</comment>
<dbReference type="Gene3D" id="3.40.640.10">
    <property type="entry name" value="Type I PLP-dependent aspartate aminotransferase-like (Major domain)"/>
    <property type="match status" value="1"/>
</dbReference>
<dbReference type="PANTHER" id="PTHR14084">
    <property type="entry name" value="KYNURENINASE"/>
    <property type="match status" value="1"/>
</dbReference>
<dbReference type="HAMAP" id="MF_01970">
    <property type="entry name" value="Kynureninase"/>
    <property type="match status" value="1"/>
</dbReference>
<protein>
    <recommendedName>
        <fullName evidence="5 6">Kynureninase</fullName>
        <ecNumber evidence="5 6">3.7.1.3</ecNumber>
    </recommendedName>
    <alternativeName>
        <fullName evidence="5">L-kynurenine hydrolase</fullName>
    </alternativeName>
</protein>
<dbReference type="Proteomes" id="UP001597419">
    <property type="component" value="Unassembled WGS sequence"/>
</dbReference>
<feature type="binding site" evidence="5">
    <location>
        <position position="255"/>
    </location>
    <ligand>
        <name>pyridoxal 5'-phosphate</name>
        <dbReference type="ChEBI" id="CHEBI:597326"/>
    </ligand>
</feature>
<comment type="caution">
    <text evidence="5">Lacks conserved residue(s) required for the propagation of feature annotation.</text>
</comment>
<keyword evidence="3 5" id="KW-0663">Pyridoxal phosphate</keyword>
<dbReference type="RefSeq" id="WP_345385742.1">
    <property type="nucleotide sequence ID" value="NZ_BAABHG010000001.1"/>
</dbReference>
<comment type="subunit">
    <text evidence="5 7">Homodimer.</text>
</comment>
<dbReference type="InterPro" id="IPR015421">
    <property type="entry name" value="PyrdxlP-dep_Trfase_major"/>
</dbReference>
<evidence type="ECO:0000256" key="2">
    <source>
        <dbReference type="ARBA" id="ARBA00022801"/>
    </source>
</evidence>
<dbReference type="Gene3D" id="3.90.1150.10">
    <property type="entry name" value="Aspartate Aminotransferase, domain 1"/>
    <property type="match status" value="1"/>
</dbReference>
<evidence type="ECO:0000256" key="3">
    <source>
        <dbReference type="ARBA" id="ARBA00022898"/>
    </source>
</evidence>
<dbReference type="Pfam" id="PF22580">
    <property type="entry name" value="KYNU_C"/>
    <property type="match status" value="1"/>
</dbReference>
<comment type="pathway">
    <text evidence="5 7">Amino-acid degradation; L-kynurenine degradation; L-alanine and anthranilate from L-kynurenine: step 1/1.</text>
</comment>
<dbReference type="InterPro" id="IPR015422">
    <property type="entry name" value="PyrdxlP-dep_Trfase_small"/>
</dbReference>
<comment type="catalytic activity">
    <reaction evidence="5 7">
        <text>L-kynurenine + H2O = anthranilate + L-alanine + H(+)</text>
        <dbReference type="Rhea" id="RHEA:16813"/>
        <dbReference type="ChEBI" id="CHEBI:15377"/>
        <dbReference type="ChEBI" id="CHEBI:15378"/>
        <dbReference type="ChEBI" id="CHEBI:16567"/>
        <dbReference type="ChEBI" id="CHEBI:57959"/>
        <dbReference type="ChEBI" id="CHEBI:57972"/>
        <dbReference type="EC" id="3.7.1.3"/>
    </reaction>
</comment>
<name>A0ABW5GV90_9PSEU</name>
<feature type="binding site" evidence="5">
    <location>
        <position position="200"/>
    </location>
    <ligand>
        <name>pyridoxal 5'-phosphate</name>
        <dbReference type="ChEBI" id="CHEBI:597326"/>
    </ligand>
</feature>
<comment type="catalytic activity">
    <reaction evidence="7">
        <text>3-hydroxy-L-kynurenine + H2O = 3-hydroxyanthranilate + L-alanine + H(+)</text>
        <dbReference type="Rhea" id="RHEA:25143"/>
        <dbReference type="ChEBI" id="CHEBI:15377"/>
        <dbReference type="ChEBI" id="CHEBI:15378"/>
        <dbReference type="ChEBI" id="CHEBI:36559"/>
        <dbReference type="ChEBI" id="CHEBI:57972"/>
        <dbReference type="ChEBI" id="CHEBI:58125"/>
        <dbReference type="EC" id="3.7.1.3"/>
    </reaction>
</comment>
<sequence length="414" mass="44814">MTTTVRPEALAALDAADPLAAFRDRFHLPRDVVYLVGNSLGALPEAARARVAEVVDREWGDGLVGSWNTAGWFDKPRDVGELLAPLIGAAPGQVLVCDTTSLNLYKALFAALALRPGREVVVAEAHAFPTDLYMIEGALGTREGHRTRLIGRDAPDLASALNEDVAVVVLSHVDYRTGALTDLAEATRQARAHGALVIWDLCHSVGALPVDLDAAGADFAVGCTYKYLNGGPGSPAFVYVARRHQEAARQPLSGWHGHRAPFEFAVGYEPAAGIDRFRTSTPQVLSYAPLEASLGMWREVDLGQVRAKSLALTGLFMDLVESRLGAAGVEVVTPRDERRGSHVALRHEHSYGIVRALADRGVLGDFRAPDTMRFGFAPLYLRHLDVWNAVAAMEEAVATRAWERPEYANRPTVT</sequence>
<feature type="binding site" evidence="5">
    <location>
        <position position="203"/>
    </location>
    <ligand>
        <name>pyridoxal 5'-phosphate</name>
        <dbReference type="ChEBI" id="CHEBI:597326"/>
    </ligand>
</feature>
<accession>A0ABW5GV90</accession>
<dbReference type="PANTHER" id="PTHR14084:SF0">
    <property type="entry name" value="KYNURENINASE"/>
    <property type="match status" value="1"/>
</dbReference>
<evidence type="ECO:0000256" key="1">
    <source>
        <dbReference type="ARBA" id="ARBA00022642"/>
    </source>
</evidence>
<evidence type="ECO:0000256" key="5">
    <source>
        <dbReference type="HAMAP-Rule" id="MF_01970"/>
    </source>
</evidence>
<dbReference type="EMBL" id="JBHUKU010000026">
    <property type="protein sequence ID" value="MFD2464570.1"/>
    <property type="molecule type" value="Genomic_DNA"/>
</dbReference>
<dbReference type="GO" id="GO:0030429">
    <property type="term" value="F:kynureninase activity"/>
    <property type="evidence" value="ECO:0007669"/>
    <property type="project" value="UniProtKB-EC"/>
</dbReference>
<keyword evidence="1 5" id="KW-0662">Pyridine nucleotide biosynthesis</keyword>
<comment type="function">
    <text evidence="5 7">Catalyzes the cleavage of L-kynurenine (L-Kyn) and L-3-hydroxykynurenine (L-3OHKyn) into anthranilic acid (AA) and 3-hydroxyanthranilic acid (3-OHAA), respectively.</text>
</comment>
<dbReference type="SUPFAM" id="SSF53383">
    <property type="entry name" value="PLP-dependent transferases"/>
    <property type="match status" value="1"/>
</dbReference>
<evidence type="ECO:0000256" key="7">
    <source>
        <dbReference type="PIRNR" id="PIRNR038800"/>
    </source>
</evidence>
<keyword evidence="4" id="KW-0045">Antibiotic biosynthesis</keyword>
<organism evidence="8 9">
    <name type="scientific">Amycolatopsis samaneae</name>
    <dbReference type="NCBI Taxonomy" id="664691"/>
    <lineage>
        <taxon>Bacteria</taxon>
        <taxon>Bacillati</taxon>
        <taxon>Actinomycetota</taxon>
        <taxon>Actinomycetes</taxon>
        <taxon>Pseudonocardiales</taxon>
        <taxon>Pseudonocardiaceae</taxon>
        <taxon>Amycolatopsis</taxon>
    </lineage>
</organism>
<proteinExistence type="inferred from homology"/>
<dbReference type="InterPro" id="IPR010111">
    <property type="entry name" value="Kynureninase"/>
</dbReference>
<gene>
    <name evidence="5 8" type="primary">kynU</name>
    <name evidence="8" type="ORF">ACFSYJ_38550</name>
</gene>
<feature type="binding site" evidence="5">
    <location>
        <position position="101"/>
    </location>
    <ligand>
        <name>pyridoxal 5'-phosphate</name>
        <dbReference type="ChEBI" id="CHEBI:597326"/>
    </ligand>
</feature>
<feature type="modified residue" description="N6-(pyridoxal phosphate)lysine" evidence="5">
    <location>
        <position position="226"/>
    </location>
</feature>
<evidence type="ECO:0000313" key="9">
    <source>
        <dbReference type="Proteomes" id="UP001597419"/>
    </source>
</evidence>
<feature type="binding site" evidence="5">
    <location>
        <position position="281"/>
    </location>
    <ligand>
        <name>pyridoxal 5'-phosphate</name>
        <dbReference type="ChEBI" id="CHEBI:597326"/>
    </ligand>
</feature>
<dbReference type="EC" id="3.7.1.3" evidence="5 6"/>
<comment type="similarity">
    <text evidence="5 7">Belongs to the kynureninase family.</text>
</comment>
<reference evidence="9" key="1">
    <citation type="journal article" date="2019" name="Int. J. Syst. Evol. Microbiol.">
        <title>The Global Catalogue of Microorganisms (GCM) 10K type strain sequencing project: providing services to taxonomists for standard genome sequencing and annotation.</title>
        <authorList>
            <consortium name="The Broad Institute Genomics Platform"/>
            <consortium name="The Broad Institute Genome Sequencing Center for Infectious Disease"/>
            <person name="Wu L."/>
            <person name="Ma J."/>
        </authorList>
    </citation>
    <scope>NUCLEOTIDE SEQUENCE [LARGE SCALE GENOMIC DNA]</scope>
    <source>
        <strain evidence="9">CGMCC 4.7643</strain>
    </source>
</reference>
<keyword evidence="9" id="KW-1185">Reference proteome</keyword>
<feature type="binding site" evidence="5">
    <location>
        <position position="225"/>
    </location>
    <ligand>
        <name>pyridoxal 5'-phosphate</name>
        <dbReference type="ChEBI" id="CHEBI:597326"/>
    </ligand>
</feature>
<comment type="pathway">
    <text evidence="5 7">Cofactor biosynthesis; NAD(+) biosynthesis; quinolinate from L-kynurenine: step 2/3.</text>
</comment>
<dbReference type="NCBIfam" id="TIGR01814">
    <property type="entry name" value="kynureninase"/>
    <property type="match status" value="1"/>
</dbReference>
<comment type="cofactor">
    <cofactor evidence="5 7">
        <name>pyridoxal 5'-phosphate</name>
        <dbReference type="ChEBI" id="CHEBI:597326"/>
    </cofactor>
</comment>
<evidence type="ECO:0000313" key="8">
    <source>
        <dbReference type="EMBL" id="MFD2464570.1"/>
    </source>
</evidence>
<dbReference type="InterPro" id="IPR015424">
    <property type="entry name" value="PyrdxlP-dep_Trfase"/>
</dbReference>
<evidence type="ECO:0000256" key="6">
    <source>
        <dbReference type="NCBIfam" id="TIGR01814"/>
    </source>
</evidence>
<keyword evidence="2 5" id="KW-0378">Hydrolase</keyword>
<feature type="binding site" evidence="5">
    <location>
        <position position="100"/>
    </location>
    <ligand>
        <name>pyridoxal 5'-phosphate</name>
        <dbReference type="ChEBI" id="CHEBI:597326"/>
    </ligand>
</feature>
<feature type="binding site" evidence="5">
    <location>
        <begin position="128"/>
        <end position="131"/>
    </location>
    <ligand>
        <name>pyridoxal 5'-phosphate</name>
        <dbReference type="ChEBI" id="CHEBI:597326"/>
    </ligand>
</feature>
<dbReference type="PIRSF" id="PIRSF038800">
    <property type="entry name" value="KYNU"/>
    <property type="match status" value="1"/>
</dbReference>